<dbReference type="GO" id="GO:0005506">
    <property type="term" value="F:iron ion binding"/>
    <property type="evidence" value="ECO:0007669"/>
    <property type="project" value="UniProtKB-ARBA"/>
</dbReference>
<keyword evidence="1" id="KW-0223">Dioxygenase</keyword>
<name>A0A9X5I2W9_9CYAN</name>
<dbReference type="PANTHER" id="PTHR20883:SF48">
    <property type="entry name" value="ECTOINE DIOXYGENASE"/>
    <property type="match status" value="1"/>
</dbReference>
<protein>
    <submittedName>
        <fullName evidence="1">Phytanoyl-CoA dioxygenase family protein</fullName>
    </submittedName>
</protein>
<evidence type="ECO:0000313" key="1">
    <source>
        <dbReference type="EMBL" id="NHC33883.1"/>
    </source>
</evidence>
<dbReference type="Proteomes" id="UP000031532">
    <property type="component" value="Unassembled WGS sequence"/>
</dbReference>
<sequence>MVLTDKQIKSFHEDGFLIVKNLLDEELVNRLVKRIDPLFAGEFETGVYPDEWHWNPYLGLPGASGQMTSVWKSDRVMASVILSAKIGEIAADLGNWNGTRILGDSLWTKPFGATETTLHQDSMYSFYYTPAQKEVVCWIALSHAMPGGSTIEYVRGSHCWALSDTVPEFHGPKKSYRWEMEQAAKRVGIDEPDVVQLELEPGDCAFHHGHMWHGSGKNLMPDLVRQSLVIAYIPAESKFMPAGAYVPGGYIAGRYKRYGDDTMDESFFPIVWQQDGKRSQFLAEYCEDPLVSVGAGLSDIFTVKQTSCT</sequence>
<dbReference type="Gene3D" id="2.60.120.620">
    <property type="entry name" value="q2cbj1_9rhob like domain"/>
    <property type="match status" value="1"/>
</dbReference>
<dbReference type="AlphaFoldDB" id="A0A9X5I2W9"/>
<dbReference type="InterPro" id="IPR008775">
    <property type="entry name" value="Phytyl_CoA_dOase-like"/>
</dbReference>
<dbReference type="EMBL" id="JTJC03000001">
    <property type="protein sequence ID" value="NHC33883.1"/>
    <property type="molecule type" value="Genomic_DNA"/>
</dbReference>
<evidence type="ECO:0000313" key="2">
    <source>
        <dbReference type="Proteomes" id="UP000031532"/>
    </source>
</evidence>
<proteinExistence type="predicted"/>
<gene>
    <name evidence="1" type="ORF">QH73_0004260</name>
</gene>
<dbReference type="OrthoDB" id="9814777at2"/>
<reference evidence="1 2" key="1">
    <citation type="journal article" date="2015" name="Genome Announc.">
        <title>Draft Genome Sequence of the Terrestrial Cyanobacterium Scytonema millei VB511283, Isolated from Eastern India.</title>
        <authorList>
            <person name="Sen D."/>
            <person name="Chandrababunaidu M.M."/>
            <person name="Singh D."/>
            <person name="Sanghi N."/>
            <person name="Ghorai A."/>
            <person name="Mishra G.P."/>
            <person name="Madduluri M."/>
            <person name="Adhikary S.P."/>
            <person name="Tripathy S."/>
        </authorList>
    </citation>
    <scope>NUCLEOTIDE SEQUENCE [LARGE SCALE GENOMIC DNA]</scope>
    <source>
        <strain evidence="1 2">VB511283</strain>
    </source>
</reference>
<comment type="caution">
    <text evidence="1">The sequence shown here is derived from an EMBL/GenBank/DDBJ whole genome shotgun (WGS) entry which is preliminary data.</text>
</comment>
<organism evidence="1 2">
    <name type="scientific">Scytonema millei VB511283</name>
    <dbReference type="NCBI Taxonomy" id="1245923"/>
    <lineage>
        <taxon>Bacteria</taxon>
        <taxon>Bacillati</taxon>
        <taxon>Cyanobacteriota</taxon>
        <taxon>Cyanophyceae</taxon>
        <taxon>Nostocales</taxon>
        <taxon>Scytonemataceae</taxon>
        <taxon>Scytonema</taxon>
    </lineage>
</organism>
<accession>A0A9X5I2W9</accession>
<dbReference type="SUPFAM" id="SSF51197">
    <property type="entry name" value="Clavaminate synthase-like"/>
    <property type="match status" value="1"/>
</dbReference>
<dbReference type="RefSeq" id="WP_052290010.1">
    <property type="nucleotide sequence ID" value="NZ_JTJC03000001.1"/>
</dbReference>
<keyword evidence="1" id="KW-0560">Oxidoreductase</keyword>
<keyword evidence="2" id="KW-1185">Reference proteome</keyword>
<dbReference type="GO" id="GO:0016706">
    <property type="term" value="F:2-oxoglutarate-dependent dioxygenase activity"/>
    <property type="evidence" value="ECO:0007669"/>
    <property type="project" value="UniProtKB-ARBA"/>
</dbReference>
<dbReference type="Pfam" id="PF05721">
    <property type="entry name" value="PhyH"/>
    <property type="match status" value="1"/>
</dbReference>
<dbReference type="PANTHER" id="PTHR20883">
    <property type="entry name" value="PHYTANOYL-COA DIOXYGENASE DOMAIN CONTAINING 1"/>
    <property type="match status" value="1"/>
</dbReference>